<dbReference type="Gene3D" id="3.20.20.80">
    <property type="entry name" value="Glycosidases"/>
    <property type="match status" value="2"/>
</dbReference>
<keyword evidence="5 6" id="KW-0378">Hydrolase</keyword>
<dbReference type="Pfam" id="PF17189">
    <property type="entry name" value="Glyco_hydro_30C"/>
    <property type="match status" value="1"/>
</dbReference>
<dbReference type="AlphaFoldDB" id="A0A6A0GRT2"/>
<evidence type="ECO:0000256" key="6">
    <source>
        <dbReference type="RuleBase" id="RU361188"/>
    </source>
</evidence>
<feature type="non-terminal residue" evidence="9">
    <location>
        <position position="227"/>
    </location>
</feature>
<dbReference type="EC" id="3.2.1.45" evidence="3 6"/>
<sequence>MAHDELSRRVSGIGIHWYQDTPENLHHLTETRAVLPDYFTLHTEACLGYDSPPTERVKLGDWGRAERYASSIIERYASSIIEVLARQQRYASSIIEVLARQQRYDSSIIEVLARQQRYASNIIETSNRGTSGWVDWNLALDLQGGPNWASNFVDSPIIVDTVGGGEHDKFYRQPMYYALGHFSKFVARGARAVYMSLLHAPLPGVAASAFLNPDGGVVVVLLNRSAC</sequence>
<dbReference type="InterPro" id="IPR017853">
    <property type="entry name" value="GH"/>
</dbReference>
<dbReference type="GO" id="GO:0016020">
    <property type="term" value="C:membrane"/>
    <property type="evidence" value="ECO:0007669"/>
    <property type="project" value="GOC"/>
</dbReference>
<evidence type="ECO:0000256" key="1">
    <source>
        <dbReference type="ARBA" id="ARBA00001013"/>
    </source>
</evidence>
<dbReference type="EMBL" id="JQDR03016078">
    <property type="protein sequence ID" value="KAA0185739.1"/>
    <property type="molecule type" value="Genomic_DNA"/>
</dbReference>
<organism evidence="9">
    <name type="scientific">Hyalella azteca</name>
    <name type="common">Amphipod</name>
    <dbReference type="NCBI Taxonomy" id="294128"/>
    <lineage>
        <taxon>Eukaryota</taxon>
        <taxon>Metazoa</taxon>
        <taxon>Ecdysozoa</taxon>
        <taxon>Arthropoda</taxon>
        <taxon>Crustacea</taxon>
        <taxon>Multicrustacea</taxon>
        <taxon>Malacostraca</taxon>
        <taxon>Eumalacostraca</taxon>
        <taxon>Peracarida</taxon>
        <taxon>Amphipoda</taxon>
        <taxon>Senticaudata</taxon>
        <taxon>Talitrida</taxon>
        <taxon>Talitroidea</taxon>
        <taxon>Hyalellidae</taxon>
        <taxon>Hyalella</taxon>
    </lineage>
</organism>
<feature type="domain" description="Glycosyl hydrolase family 30 TIM-barrel" evidence="7">
    <location>
        <begin position="5"/>
        <end position="78"/>
    </location>
</feature>
<evidence type="ECO:0000256" key="5">
    <source>
        <dbReference type="ARBA" id="ARBA00022801"/>
    </source>
</evidence>
<gene>
    <name evidence="9" type="ORF">HAZT_HAZT007106</name>
</gene>
<dbReference type="Pfam" id="PF02055">
    <property type="entry name" value="Glyco_hydro_30"/>
    <property type="match status" value="2"/>
</dbReference>
<reference evidence="9" key="2">
    <citation type="journal article" date="2018" name="Environ. Sci. Technol.">
        <title>The Toxicogenome of Hyalella azteca: A Model for Sediment Ecotoxicology and Evolutionary Toxicology.</title>
        <authorList>
            <person name="Poynton H.C."/>
            <person name="Hasenbein S."/>
            <person name="Benoit J.B."/>
            <person name="Sepulveda M.S."/>
            <person name="Poelchau M.F."/>
            <person name="Hughes D.S.T."/>
            <person name="Murali S.C."/>
            <person name="Chen S."/>
            <person name="Glastad K.M."/>
            <person name="Goodisman M.A.D."/>
            <person name="Werren J.H."/>
            <person name="Vineis J.H."/>
            <person name="Bowen J.L."/>
            <person name="Friedrich M."/>
            <person name="Jones J."/>
            <person name="Robertson H.M."/>
            <person name="Feyereisen R."/>
            <person name="Mechler-Hickson A."/>
            <person name="Mathers N."/>
            <person name="Lee C.E."/>
            <person name="Colbourne J.K."/>
            <person name="Biales A."/>
            <person name="Johnston J.S."/>
            <person name="Wellborn G.A."/>
            <person name="Rosendale A.J."/>
            <person name="Cridge A.G."/>
            <person name="Munoz-Torres M.C."/>
            <person name="Bain P.A."/>
            <person name="Manny A.R."/>
            <person name="Major K.M."/>
            <person name="Lambert F.N."/>
            <person name="Vulpe C.D."/>
            <person name="Tuck P."/>
            <person name="Blalock B.J."/>
            <person name="Lin Y.Y."/>
            <person name="Smith M.E."/>
            <person name="Ochoa-Acuna H."/>
            <person name="Chen M.M."/>
            <person name="Childers C.P."/>
            <person name="Qu J."/>
            <person name="Dugan S."/>
            <person name="Lee S.L."/>
            <person name="Chao H."/>
            <person name="Dinh H."/>
            <person name="Han Y."/>
            <person name="Doddapaneni H."/>
            <person name="Worley K.C."/>
            <person name="Muzny D.M."/>
            <person name="Gibbs R.A."/>
            <person name="Richards S."/>
        </authorList>
    </citation>
    <scope>NUCLEOTIDE SEQUENCE</scope>
    <source>
        <strain evidence="9">HAZT.00-mixed</strain>
        <tissue evidence="9">Whole organism</tissue>
    </source>
</reference>
<dbReference type="Proteomes" id="UP000711488">
    <property type="component" value="Unassembled WGS sequence"/>
</dbReference>
<evidence type="ECO:0000256" key="2">
    <source>
        <dbReference type="ARBA" id="ARBA00005382"/>
    </source>
</evidence>
<comment type="caution">
    <text evidence="9">The sequence shown here is derived from an EMBL/GenBank/DDBJ whole genome shotgun (WGS) entry which is preliminary data.</text>
</comment>
<reference evidence="9" key="3">
    <citation type="submission" date="2019-06" db="EMBL/GenBank/DDBJ databases">
        <authorList>
            <person name="Poynton C."/>
            <person name="Hasenbein S."/>
            <person name="Benoit J.B."/>
            <person name="Sepulveda M.S."/>
            <person name="Poelchau M.F."/>
            <person name="Murali S.C."/>
            <person name="Chen S."/>
            <person name="Glastad K.M."/>
            <person name="Werren J.H."/>
            <person name="Vineis J.H."/>
            <person name="Bowen J.L."/>
            <person name="Friedrich M."/>
            <person name="Jones J."/>
            <person name="Robertson H.M."/>
            <person name="Feyereisen R."/>
            <person name="Mechler-Hickson A."/>
            <person name="Mathers N."/>
            <person name="Lee C.E."/>
            <person name="Colbourne J.K."/>
            <person name="Biales A."/>
            <person name="Johnston J.S."/>
            <person name="Wellborn G.A."/>
            <person name="Rosendale A.J."/>
            <person name="Cridge A.G."/>
            <person name="Munoz-Torres M.C."/>
            <person name="Bain P.A."/>
            <person name="Manny A.R."/>
            <person name="Major K.M."/>
            <person name="Lambert F.N."/>
            <person name="Vulpe C.D."/>
            <person name="Tuck P."/>
            <person name="Blalock B.J."/>
            <person name="Lin Y.-Y."/>
            <person name="Smith M.E."/>
            <person name="Ochoa-Acuna H."/>
            <person name="Chen M.-J.M."/>
            <person name="Childers C.P."/>
            <person name="Qu J."/>
            <person name="Dugan S."/>
            <person name="Lee S.L."/>
            <person name="Chao H."/>
            <person name="Dinh H."/>
            <person name="Han Y."/>
            <person name="Doddapaneni H."/>
            <person name="Worley K.C."/>
            <person name="Muzny D.M."/>
            <person name="Gibbs R.A."/>
            <person name="Richards S."/>
        </authorList>
    </citation>
    <scope>NUCLEOTIDE SEQUENCE</scope>
    <source>
        <strain evidence="9">HAZT.00-mixed</strain>
        <tissue evidence="9">Whole organism</tissue>
    </source>
</reference>
<evidence type="ECO:0000256" key="3">
    <source>
        <dbReference type="ARBA" id="ARBA00012658"/>
    </source>
</evidence>
<evidence type="ECO:0000256" key="4">
    <source>
        <dbReference type="ARBA" id="ARBA00022729"/>
    </source>
</evidence>
<keyword evidence="6" id="KW-0443">Lipid metabolism</keyword>
<dbReference type="SUPFAM" id="SSF51445">
    <property type="entry name" value="(Trans)glycosidases"/>
    <property type="match status" value="1"/>
</dbReference>
<dbReference type="PANTHER" id="PTHR11069:SF23">
    <property type="entry name" value="LYSOSOMAL ACID GLUCOSYLCERAMIDASE"/>
    <property type="match status" value="1"/>
</dbReference>
<dbReference type="GO" id="GO:0006680">
    <property type="term" value="P:glucosylceramide catabolic process"/>
    <property type="evidence" value="ECO:0007669"/>
    <property type="project" value="TreeGrafter"/>
</dbReference>
<comment type="similarity">
    <text evidence="2 6">Belongs to the glycosyl hydrolase 30 family.</text>
</comment>
<evidence type="ECO:0000259" key="7">
    <source>
        <dbReference type="Pfam" id="PF02055"/>
    </source>
</evidence>
<keyword evidence="4" id="KW-0732">Signal</keyword>
<name>A0A6A0GRT2_HYAAZ</name>
<protein>
    <recommendedName>
        <fullName evidence="3 6">Glucosylceramidase</fullName>
        <ecNumber evidence="3 6">3.2.1.45</ecNumber>
    </recommendedName>
</protein>
<dbReference type="GO" id="GO:0004348">
    <property type="term" value="F:glucosylceramidase activity"/>
    <property type="evidence" value="ECO:0007669"/>
    <property type="project" value="UniProtKB-EC"/>
</dbReference>
<comment type="catalytic activity">
    <reaction evidence="1">
        <text>a beta-D-glucosyl-(1&lt;-&gt;1')-N-acylsphing-4-enine + H2O = an N-acylsphing-4-enine + D-glucose</text>
        <dbReference type="Rhea" id="RHEA:13269"/>
        <dbReference type="ChEBI" id="CHEBI:4167"/>
        <dbReference type="ChEBI" id="CHEBI:15377"/>
        <dbReference type="ChEBI" id="CHEBI:22801"/>
        <dbReference type="ChEBI" id="CHEBI:52639"/>
        <dbReference type="EC" id="3.2.1.45"/>
    </reaction>
    <physiologicalReaction direction="left-to-right" evidence="1">
        <dbReference type="Rhea" id="RHEA:13270"/>
    </physiologicalReaction>
</comment>
<dbReference type="InterPro" id="IPR001139">
    <property type="entry name" value="Glyco_hydro_30"/>
</dbReference>
<evidence type="ECO:0000313" key="9">
    <source>
        <dbReference type="EMBL" id="KAA0185739.1"/>
    </source>
</evidence>
<reference evidence="9" key="1">
    <citation type="submission" date="2014-08" db="EMBL/GenBank/DDBJ databases">
        <authorList>
            <person name="Murali S."/>
            <person name="Richards S."/>
            <person name="Bandaranaike D."/>
            <person name="Bellair M."/>
            <person name="Blankenburg K."/>
            <person name="Chao H."/>
            <person name="Dinh H."/>
            <person name="Doddapaneni H."/>
            <person name="Dugan-Rocha S."/>
            <person name="Elkadiri S."/>
            <person name="Gnanaolivu R."/>
            <person name="Hughes D."/>
            <person name="Lee S."/>
            <person name="Li M."/>
            <person name="Ming W."/>
            <person name="Munidasa M."/>
            <person name="Muniz J."/>
            <person name="Nguyen L."/>
            <person name="Osuji N."/>
            <person name="Pu L.-L."/>
            <person name="Puazo M."/>
            <person name="Skinner E."/>
            <person name="Qu C."/>
            <person name="Quiroz J."/>
            <person name="Raj R."/>
            <person name="Weissenberger G."/>
            <person name="Xin Y."/>
            <person name="Zou X."/>
            <person name="Han Y."/>
            <person name="Worley K."/>
            <person name="Muzny D."/>
            <person name="Gibbs R."/>
        </authorList>
    </citation>
    <scope>NUCLEOTIDE SEQUENCE</scope>
    <source>
        <strain evidence="9">HAZT.00-mixed</strain>
        <tissue evidence="9">Whole organism</tissue>
    </source>
</reference>
<dbReference type="InterPro" id="IPR033452">
    <property type="entry name" value="GH30_C"/>
</dbReference>
<accession>A0A6A0GRT2</accession>
<feature type="domain" description="Glycosyl hydrolase family 30 beta sandwich" evidence="8">
    <location>
        <begin position="203"/>
        <end position="225"/>
    </location>
</feature>
<keyword evidence="6" id="KW-0326">Glycosidase</keyword>
<proteinExistence type="inferred from homology"/>
<evidence type="ECO:0000259" key="8">
    <source>
        <dbReference type="Pfam" id="PF17189"/>
    </source>
</evidence>
<dbReference type="PANTHER" id="PTHR11069">
    <property type="entry name" value="GLUCOSYLCERAMIDASE"/>
    <property type="match status" value="1"/>
</dbReference>
<feature type="domain" description="Glycosyl hydrolase family 30 TIM-barrel" evidence="7">
    <location>
        <begin position="112"/>
        <end position="186"/>
    </location>
</feature>
<dbReference type="InterPro" id="IPR033453">
    <property type="entry name" value="Glyco_hydro_30_TIM-barrel"/>
</dbReference>
<keyword evidence="6" id="KW-0746">Sphingolipid metabolism</keyword>